<dbReference type="EMBL" id="JACHEN010000016">
    <property type="protein sequence ID" value="MBB6216670.1"/>
    <property type="molecule type" value="Genomic_DNA"/>
</dbReference>
<dbReference type="InterPro" id="IPR029063">
    <property type="entry name" value="SAM-dependent_MTases_sf"/>
</dbReference>
<reference evidence="1 2" key="1">
    <citation type="submission" date="2020-08" db="EMBL/GenBank/DDBJ databases">
        <title>Genomic Encyclopedia of Type Strains, Phase IV (KMG-IV): sequencing the most valuable type-strain genomes for metagenomic binning, comparative biology and taxonomic classification.</title>
        <authorList>
            <person name="Goeker M."/>
        </authorList>
    </citation>
    <scope>NUCLEOTIDE SEQUENCE [LARGE SCALE GENOMIC DNA]</scope>
    <source>
        <strain evidence="1 2">DSM 103526</strain>
    </source>
</reference>
<dbReference type="PANTHER" id="PTHR35276:SF1">
    <property type="entry name" value="TRNA (MNM(5)S(2)U34)-METHYLTRANSFERASE, CHLOROPLASTIC"/>
    <property type="match status" value="1"/>
</dbReference>
<proteinExistence type="predicted"/>
<evidence type="ECO:0000313" key="2">
    <source>
        <dbReference type="Proteomes" id="UP000579281"/>
    </source>
</evidence>
<accession>A0A841KXE2</accession>
<keyword evidence="1" id="KW-0808">Transferase</keyword>
<sequence length="189" mass="21075">MGSKFLTNATNLSKHIISQVVRVGNSVVDATMGNGYDTLFLRQLVGSNGKVFAFDVQSSAIENTKELLDTHGLLDSVHLIHAGHEFIDLYIHEHITAVMFNLGFLPKGDHRIVTKPHTTIQAIEKSLQLLVPNGIITIAVYYGHEGGQAERDAIFRFVENLDQHKFSVLKLDFMNQKNCPPVLIAIEKR</sequence>
<keyword evidence="2" id="KW-1185">Reference proteome</keyword>
<dbReference type="CDD" id="cd02440">
    <property type="entry name" value="AdoMet_MTases"/>
    <property type="match status" value="1"/>
</dbReference>
<protein>
    <submittedName>
        <fullName evidence="1">tRNA G37 N-methylase Trm5</fullName>
    </submittedName>
</protein>
<gene>
    <name evidence="1" type="ORF">HNQ80_002774</name>
</gene>
<dbReference type="GO" id="GO:0008168">
    <property type="term" value="F:methyltransferase activity"/>
    <property type="evidence" value="ECO:0007669"/>
    <property type="project" value="UniProtKB-KW"/>
</dbReference>
<comment type="caution">
    <text evidence="1">The sequence shown here is derived from an EMBL/GenBank/DDBJ whole genome shotgun (WGS) entry which is preliminary data.</text>
</comment>
<dbReference type="Proteomes" id="UP000579281">
    <property type="component" value="Unassembled WGS sequence"/>
</dbReference>
<dbReference type="SUPFAM" id="SSF53335">
    <property type="entry name" value="S-adenosyl-L-methionine-dependent methyltransferases"/>
    <property type="match status" value="1"/>
</dbReference>
<dbReference type="Gene3D" id="3.40.50.150">
    <property type="entry name" value="Vaccinia Virus protein VP39"/>
    <property type="match status" value="1"/>
</dbReference>
<dbReference type="AlphaFoldDB" id="A0A841KXE2"/>
<dbReference type="InterPro" id="IPR010719">
    <property type="entry name" value="MnmM_MeTrfase"/>
</dbReference>
<organism evidence="1 2">
    <name type="scientific">Anaerosolibacter carboniphilus</name>
    <dbReference type="NCBI Taxonomy" id="1417629"/>
    <lineage>
        <taxon>Bacteria</taxon>
        <taxon>Bacillati</taxon>
        <taxon>Bacillota</taxon>
        <taxon>Clostridia</taxon>
        <taxon>Peptostreptococcales</taxon>
        <taxon>Thermotaleaceae</taxon>
        <taxon>Anaerosolibacter</taxon>
    </lineage>
</organism>
<dbReference type="PANTHER" id="PTHR35276">
    <property type="entry name" value="S-ADENOSYL-L-METHIONINE-DEPENDENT METHYLTRANSFERASES SUPERFAMILY PROTEIN"/>
    <property type="match status" value="1"/>
</dbReference>
<dbReference type="RefSeq" id="WP_184311188.1">
    <property type="nucleotide sequence ID" value="NZ_JACHEN010000016.1"/>
</dbReference>
<evidence type="ECO:0000313" key="1">
    <source>
        <dbReference type="EMBL" id="MBB6216670.1"/>
    </source>
</evidence>
<dbReference type="Pfam" id="PF06962">
    <property type="entry name" value="rRNA_methylase"/>
    <property type="match status" value="1"/>
</dbReference>
<dbReference type="GO" id="GO:0032259">
    <property type="term" value="P:methylation"/>
    <property type="evidence" value="ECO:0007669"/>
    <property type="project" value="UniProtKB-KW"/>
</dbReference>
<name>A0A841KXE2_9FIRM</name>
<keyword evidence="1" id="KW-0489">Methyltransferase</keyword>